<dbReference type="EMBL" id="JARJCW010000025">
    <property type="protein sequence ID" value="KAJ7211562.1"/>
    <property type="molecule type" value="Genomic_DNA"/>
</dbReference>
<reference evidence="1" key="1">
    <citation type="submission" date="2023-03" db="EMBL/GenBank/DDBJ databases">
        <title>Massive genome expansion in bonnet fungi (Mycena s.s.) driven by repeated elements and novel gene families across ecological guilds.</title>
        <authorList>
            <consortium name="Lawrence Berkeley National Laboratory"/>
            <person name="Harder C.B."/>
            <person name="Miyauchi S."/>
            <person name="Viragh M."/>
            <person name="Kuo A."/>
            <person name="Thoen E."/>
            <person name="Andreopoulos B."/>
            <person name="Lu D."/>
            <person name="Skrede I."/>
            <person name="Drula E."/>
            <person name="Henrissat B."/>
            <person name="Morin E."/>
            <person name="Kohler A."/>
            <person name="Barry K."/>
            <person name="LaButti K."/>
            <person name="Morin E."/>
            <person name="Salamov A."/>
            <person name="Lipzen A."/>
            <person name="Mereny Z."/>
            <person name="Hegedus B."/>
            <person name="Baldrian P."/>
            <person name="Stursova M."/>
            <person name="Weitz H."/>
            <person name="Taylor A."/>
            <person name="Grigoriev I.V."/>
            <person name="Nagy L.G."/>
            <person name="Martin F."/>
            <person name="Kauserud H."/>
        </authorList>
    </citation>
    <scope>NUCLEOTIDE SEQUENCE</scope>
    <source>
        <strain evidence="1">9144</strain>
    </source>
</reference>
<comment type="caution">
    <text evidence="1">The sequence shown here is derived from an EMBL/GenBank/DDBJ whole genome shotgun (WGS) entry which is preliminary data.</text>
</comment>
<keyword evidence="2" id="KW-1185">Reference proteome</keyword>
<organism evidence="1 2">
    <name type="scientific">Mycena pura</name>
    <dbReference type="NCBI Taxonomy" id="153505"/>
    <lineage>
        <taxon>Eukaryota</taxon>
        <taxon>Fungi</taxon>
        <taxon>Dikarya</taxon>
        <taxon>Basidiomycota</taxon>
        <taxon>Agaricomycotina</taxon>
        <taxon>Agaricomycetes</taxon>
        <taxon>Agaricomycetidae</taxon>
        <taxon>Agaricales</taxon>
        <taxon>Marasmiineae</taxon>
        <taxon>Mycenaceae</taxon>
        <taxon>Mycena</taxon>
    </lineage>
</organism>
<evidence type="ECO:0000313" key="2">
    <source>
        <dbReference type="Proteomes" id="UP001219525"/>
    </source>
</evidence>
<sequence>MLERQVKTPKWQPNPIVAARDESAERSANDLTLNEFFFEKHAAQRFLPRVQVAADPVGAFQMRRQRLGVPLTPVRQQVLVQEPKRSLCALQGHSQACNQPELPEIGDVGLEEGALAAIDSDGRNTRIEVGNQAELKAGVNKTDTFKFKSTSRRKKIWSSRRRRLILFGDPPTPGSLARKSGEKVLALTDQLSDKCVLHRLHEEWDFNCTWARRLKADNLKARVRLLFPAFRLRLGQQQTRGGASRLIDTSSYLVDWPSDLDAWQRAINKAICPFSEGPERCDLGAQPTKSLIQGPPAQRGADEGAFVRIPPHF</sequence>
<gene>
    <name evidence="1" type="ORF">GGX14DRAFT_393888</name>
</gene>
<name>A0AAD6VFW4_9AGAR</name>
<dbReference type="Proteomes" id="UP001219525">
    <property type="component" value="Unassembled WGS sequence"/>
</dbReference>
<proteinExistence type="predicted"/>
<dbReference type="AlphaFoldDB" id="A0AAD6VFW4"/>
<accession>A0AAD6VFW4</accession>
<protein>
    <submittedName>
        <fullName evidence="1">Uncharacterized protein</fullName>
    </submittedName>
</protein>
<evidence type="ECO:0000313" key="1">
    <source>
        <dbReference type="EMBL" id="KAJ7211562.1"/>
    </source>
</evidence>